<feature type="region of interest" description="Disordered" evidence="2">
    <location>
        <begin position="36"/>
        <end position="100"/>
    </location>
</feature>
<dbReference type="AlphaFoldDB" id="A0A317T3B2"/>
<name>A0A317T3B2_9PEZI</name>
<evidence type="ECO:0000313" key="4">
    <source>
        <dbReference type="Proteomes" id="UP000246991"/>
    </source>
</evidence>
<evidence type="ECO:0000256" key="1">
    <source>
        <dbReference type="SAM" id="Coils"/>
    </source>
</evidence>
<evidence type="ECO:0008006" key="5">
    <source>
        <dbReference type="Google" id="ProtNLM"/>
    </source>
</evidence>
<evidence type="ECO:0000313" key="3">
    <source>
        <dbReference type="EMBL" id="PWW79896.1"/>
    </source>
</evidence>
<comment type="caution">
    <text evidence="3">The sequence shown here is derived from an EMBL/GenBank/DDBJ whole genome shotgun (WGS) entry which is preliminary data.</text>
</comment>
<feature type="coiled-coil region" evidence="1">
    <location>
        <begin position="154"/>
        <end position="195"/>
    </location>
</feature>
<keyword evidence="4" id="KW-1185">Reference proteome</keyword>
<keyword evidence="1" id="KW-0175">Coiled coil</keyword>
<feature type="compositionally biased region" description="Basic and acidic residues" evidence="2">
    <location>
        <begin position="79"/>
        <end position="90"/>
    </location>
</feature>
<evidence type="ECO:0000256" key="2">
    <source>
        <dbReference type="SAM" id="MobiDB-lite"/>
    </source>
</evidence>
<sequence length="243" mass="27947">MAPFLVQKPNFTPSFQHHEWELSKLWEPWPGYNHNRHTLPPPPRHRNTTATTATTTGPHSKQPHHLTPHPLSLSPAATEQHDTRSEERGTGAHHGQTRGPSIELIHLHENRMSDISMVPESTLPQTSSEAREQELELRERPEVHMPTTQESPVAVRLEDEVHDIRDEVRRLATRFDGLEERFDRLEERMDESDRRIDARFDTIKEWTDGMNEWTAGVSETLRTITAQLAEIKRGTGPGEKGNR</sequence>
<dbReference type="OrthoDB" id="4777467at2759"/>
<reference evidence="3 4" key="1">
    <citation type="submission" date="2018-03" db="EMBL/GenBank/DDBJ databases">
        <title>Genomes of Pezizomycetes fungi and the evolution of truffles.</title>
        <authorList>
            <person name="Murat C."/>
            <person name="Payen T."/>
            <person name="Noel B."/>
            <person name="Kuo A."/>
            <person name="Martin F.M."/>
        </authorList>
    </citation>
    <scope>NUCLEOTIDE SEQUENCE [LARGE SCALE GENOMIC DNA]</scope>
    <source>
        <strain evidence="3">091103-1</strain>
    </source>
</reference>
<organism evidence="3 4">
    <name type="scientific">Tuber magnatum</name>
    <name type="common">white Piedmont truffle</name>
    <dbReference type="NCBI Taxonomy" id="42249"/>
    <lineage>
        <taxon>Eukaryota</taxon>
        <taxon>Fungi</taxon>
        <taxon>Dikarya</taxon>
        <taxon>Ascomycota</taxon>
        <taxon>Pezizomycotina</taxon>
        <taxon>Pezizomycetes</taxon>
        <taxon>Pezizales</taxon>
        <taxon>Tuberaceae</taxon>
        <taxon>Tuber</taxon>
    </lineage>
</organism>
<gene>
    <name evidence="3" type="ORF">C7212DRAFT_361392</name>
</gene>
<dbReference type="EMBL" id="PYWC01000005">
    <property type="protein sequence ID" value="PWW79896.1"/>
    <property type="molecule type" value="Genomic_DNA"/>
</dbReference>
<accession>A0A317T3B2</accession>
<dbReference type="Proteomes" id="UP000246991">
    <property type="component" value="Unassembled WGS sequence"/>
</dbReference>
<proteinExistence type="predicted"/>
<protein>
    <recommendedName>
        <fullName evidence="5">t-SNARE coiled-coil homology domain-containing protein</fullName>
    </recommendedName>
</protein>
<dbReference type="Gene3D" id="1.20.5.170">
    <property type="match status" value="1"/>
</dbReference>